<accession>H2YNY2</accession>
<proteinExistence type="inferred from homology"/>
<dbReference type="PANTHER" id="PTHR23359">
    <property type="entry name" value="NUCLEOTIDE KINASE"/>
    <property type="match status" value="1"/>
</dbReference>
<dbReference type="Pfam" id="PF05191">
    <property type="entry name" value="ADK_lid"/>
    <property type="match status" value="1"/>
</dbReference>
<dbReference type="InterPro" id="IPR000850">
    <property type="entry name" value="Adenylat/UMP-CMP_kin"/>
</dbReference>
<dbReference type="Pfam" id="PF00406">
    <property type="entry name" value="ADK"/>
    <property type="match status" value="1"/>
</dbReference>
<dbReference type="GO" id="GO:0005524">
    <property type="term" value="F:ATP binding"/>
    <property type="evidence" value="ECO:0007669"/>
    <property type="project" value="InterPro"/>
</dbReference>
<name>H2YNY2_CIOSA</name>
<evidence type="ECO:0000256" key="2">
    <source>
        <dbReference type="ARBA" id="ARBA00022741"/>
    </source>
</evidence>
<dbReference type="FunFam" id="3.40.50.300:FF:000106">
    <property type="entry name" value="Adenylate kinase mitochondrial"/>
    <property type="match status" value="1"/>
</dbReference>
<keyword evidence="2" id="KW-0547">Nucleotide-binding</keyword>
<dbReference type="eggNOG" id="KOG3078">
    <property type="taxonomic scope" value="Eukaryota"/>
</dbReference>
<dbReference type="GO" id="GO:0060218">
    <property type="term" value="P:hematopoietic stem cell differentiation"/>
    <property type="evidence" value="ECO:0007669"/>
    <property type="project" value="Ensembl"/>
</dbReference>
<evidence type="ECO:0000256" key="3">
    <source>
        <dbReference type="ARBA" id="ARBA00022777"/>
    </source>
</evidence>
<keyword evidence="3 6" id="KW-0418">Kinase</keyword>
<comment type="catalytic activity">
    <reaction evidence="5">
        <text>GTP + AMP = GDP + ADP</text>
        <dbReference type="Rhea" id="RHEA:29863"/>
        <dbReference type="ChEBI" id="CHEBI:37565"/>
        <dbReference type="ChEBI" id="CHEBI:58189"/>
        <dbReference type="ChEBI" id="CHEBI:456215"/>
        <dbReference type="ChEBI" id="CHEBI:456216"/>
    </reaction>
</comment>
<evidence type="ECO:0000256" key="1">
    <source>
        <dbReference type="ARBA" id="ARBA00022679"/>
    </source>
</evidence>
<dbReference type="PROSITE" id="PS00113">
    <property type="entry name" value="ADENYLATE_KINASE"/>
    <property type="match status" value="1"/>
</dbReference>
<comment type="similarity">
    <text evidence="6">Belongs to the adenylate kinase family.</text>
</comment>
<feature type="domain" description="Adenylate kinase active site lid" evidence="7">
    <location>
        <begin position="94"/>
        <end position="129"/>
    </location>
</feature>
<dbReference type="Proteomes" id="UP000007875">
    <property type="component" value="Unassembled WGS sequence"/>
</dbReference>
<dbReference type="STRING" id="51511.ENSCSAVP00000007040"/>
<dbReference type="GeneTree" id="ENSGT00940000154576"/>
<dbReference type="CDD" id="cd01428">
    <property type="entry name" value="ADK"/>
    <property type="match status" value="1"/>
</dbReference>
<dbReference type="NCBIfam" id="TIGR01351">
    <property type="entry name" value="adk"/>
    <property type="match status" value="1"/>
</dbReference>
<keyword evidence="1 6" id="KW-0808">Transferase</keyword>
<reference evidence="8" key="2">
    <citation type="submission" date="2025-08" db="UniProtKB">
        <authorList>
            <consortium name="Ensembl"/>
        </authorList>
    </citation>
    <scope>IDENTIFICATION</scope>
</reference>
<keyword evidence="9" id="KW-1185">Reference proteome</keyword>
<dbReference type="AlphaFoldDB" id="H2YNY2"/>
<evidence type="ECO:0000259" key="7">
    <source>
        <dbReference type="Pfam" id="PF05191"/>
    </source>
</evidence>
<dbReference type="InParanoid" id="H2YNY2"/>
<evidence type="ECO:0000313" key="8">
    <source>
        <dbReference type="Ensembl" id="ENSCSAVP00000007040.1"/>
    </source>
</evidence>
<dbReference type="InterPro" id="IPR006259">
    <property type="entry name" value="Adenyl_kin_sub"/>
</dbReference>
<dbReference type="FunCoup" id="H2YNY2">
    <property type="interactions" value="559"/>
</dbReference>
<evidence type="ECO:0000313" key="9">
    <source>
        <dbReference type="Proteomes" id="UP000007875"/>
    </source>
</evidence>
<evidence type="ECO:0000256" key="6">
    <source>
        <dbReference type="RuleBase" id="RU003330"/>
    </source>
</evidence>
<reference evidence="8" key="3">
    <citation type="submission" date="2025-09" db="UniProtKB">
        <authorList>
            <consortium name="Ensembl"/>
        </authorList>
    </citation>
    <scope>IDENTIFICATION</scope>
</reference>
<dbReference type="SUPFAM" id="SSF52540">
    <property type="entry name" value="P-loop containing nucleoside triphosphate hydrolases"/>
    <property type="match status" value="1"/>
</dbReference>
<evidence type="ECO:0000256" key="5">
    <source>
        <dbReference type="ARBA" id="ARBA00048191"/>
    </source>
</evidence>
<dbReference type="InterPro" id="IPR007862">
    <property type="entry name" value="Adenylate_kinase_lid-dom"/>
</dbReference>
<protein>
    <recommendedName>
        <fullName evidence="4">Adenylate kinase 3</fullName>
    </recommendedName>
</protein>
<organism evidence="8 9">
    <name type="scientific">Ciona savignyi</name>
    <name type="common">Pacific transparent sea squirt</name>
    <dbReference type="NCBI Taxonomy" id="51511"/>
    <lineage>
        <taxon>Eukaryota</taxon>
        <taxon>Metazoa</taxon>
        <taxon>Chordata</taxon>
        <taxon>Tunicata</taxon>
        <taxon>Ascidiacea</taxon>
        <taxon>Phlebobranchia</taxon>
        <taxon>Cionidae</taxon>
        <taxon>Ciona</taxon>
    </lineage>
</organism>
<reference evidence="9" key="1">
    <citation type="submission" date="2003-08" db="EMBL/GenBank/DDBJ databases">
        <authorList>
            <person name="Birren B."/>
            <person name="Nusbaum C."/>
            <person name="Abebe A."/>
            <person name="Abouelleil A."/>
            <person name="Adekoya E."/>
            <person name="Ait-zahra M."/>
            <person name="Allen N."/>
            <person name="Allen T."/>
            <person name="An P."/>
            <person name="Anderson M."/>
            <person name="Anderson S."/>
            <person name="Arachchi H."/>
            <person name="Armbruster J."/>
            <person name="Bachantsang P."/>
            <person name="Baldwin J."/>
            <person name="Barry A."/>
            <person name="Bayul T."/>
            <person name="Blitshsteyn B."/>
            <person name="Bloom T."/>
            <person name="Blye J."/>
            <person name="Boguslavskiy L."/>
            <person name="Borowsky M."/>
            <person name="Boukhgalter B."/>
            <person name="Brunache A."/>
            <person name="Butler J."/>
            <person name="Calixte N."/>
            <person name="Calvo S."/>
            <person name="Camarata J."/>
            <person name="Campo K."/>
            <person name="Chang J."/>
            <person name="Cheshatsang Y."/>
            <person name="Citroen M."/>
            <person name="Collymore A."/>
            <person name="Considine T."/>
            <person name="Cook A."/>
            <person name="Cooke P."/>
            <person name="Corum B."/>
            <person name="Cuomo C."/>
            <person name="David R."/>
            <person name="Dawoe T."/>
            <person name="Degray S."/>
            <person name="Dodge S."/>
            <person name="Dooley K."/>
            <person name="Dorje P."/>
            <person name="Dorjee K."/>
            <person name="Dorris L."/>
            <person name="Duffey N."/>
            <person name="Dupes A."/>
            <person name="Elkins T."/>
            <person name="Engels R."/>
            <person name="Erickson J."/>
            <person name="Farina A."/>
            <person name="Faro S."/>
            <person name="Ferreira P."/>
            <person name="Fischer H."/>
            <person name="Fitzgerald M."/>
            <person name="Foley K."/>
            <person name="Gage D."/>
            <person name="Galagan J."/>
            <person name="Gearin G."/>
            <person name="Gnerre S."/>
            <person name="Gnirke A."/>
            <person name="Goyette A."/>
            <person name="Graham J."/>
            <person name="Grandbois E."/>
            <person name="Gyaltsen K."/>
            <person name="Hafez N."/>
            <person name="Hagopian D."/>
            <person name="Hagos B."/>
            <person name="Hall J."/>
            <person name="Hatcher B."/>
            <person name="Heller A."/>
            <person name="Higgins H."/>
            <person name="Honan T."/>
            <person name="Horn A."/>
            <person name="Houde N."/>
            <person name="Hughes L."/>
            <person name="Hulme W."/>
            <person name="Husby E."/>
            <person name="Iliev I."/>
            <person name="Jaffe D."/>
            <person name="Jones C."/>
            <person name="Kamal M."/>
            <person name="Kamat A."/>
            <person name="Kamvysselis M."/>
            <person name="Karlsson E."/>
            <person name="Kells C."/>
            <person name="Kieu A."/>
            <person name="Kisner P."/>
            <person name="Kodira C."/>
            <person name="Kulbokas E."/>
            <person name="Labutti K."/>
            <person name="Lama D."/>
            <person name="Landers T."/>
            <person name="Leger J."/>
            <person name="Levine S."/>
            <person name="Lewis D."/>
            <person name="Lewis T."/>
            <person name="Lindblad-toh K."/>
            <person name="Liu X."/>
            <person name="Lokyitsang T."/>
            <person name="Lokyitsang Y."/>
            <person name="Lucien O."/>
            <person name="Lui A."/>
            <person name="Ma L.J."/>
            <person name="Mabbitt R."/>
            <person name="Macdonald J."/>
            <person name="Maclean C."/>
            <person name="Major J."/>
            <person name="Manning J."/>
            <person name="Marabella R."/>
            <person name="Maru K."/>
            <person name="Matthews C."/>
            <person name="Mauceli E."/>
            <person name="Mccarthy M."/>
            <person name="Mcdonough S."/>
            <person name="Mcghee T."/>
            <person name="Meldrim J."/>
            <person name="Meneus L."/>
            <person name="Mesirov J."/>
            <person name="Mihalev A."/>
            <person name="Mihova T."/>
            <person name="Mikkelsen T."/>
            <person name="Mlenga V."/>
            <person name="Moru K."/>
            <person name="Mozes J."/>
            <person name="Mulrain L."/>
            <person name="Munson G."/>
            <person name="Naylor J."/>
            <person name="Newes C."/>
            <person name="Nguyen C."/>
            <person name="Nguyen N."/>
            <person name="Nguyen T."/>
            <person name="Nicol R."/>
            <person name="Nielsen C."/>
            <person name="Nizzari M."/>
            <person name="Norbu C."/>
            <person name="Norbu N."/>
            <person name="O'donnell P."/>
            <person name="Okoawo O."/>
            <person name="O'leary S."/>
            <person name="Omotosho B."/>
            <person name="O'neill K."/>
            <person name="Osman S."/>
            <person name="Parker S."/>
            <person name="Perrin D."/>
            <person name="Phunkhang P."/>
            <person name="Piqani B."/>
            <person name="Purcell S."/>
            <person name="Rachupka T."/>
            <person name="Ramasamy U."/>
            <person name="Rameau R."/>
            <person name="Ray V."/>
            <person name="Raymond C."/>
            <person name="Retta R."/>
            <person name="Richardson S."/>
            <person name="Rise C."/>
            <person name="Rodriguez J."/>
            <person name="Rogers J."/>
            <person name="Rogov P."/>
            <person name="Rutman M."/>
            <person name="Schupbach R."/>
            <person name="Seaman C."/>
            <person name="Settipalli S."/>
            <person name="Sharpe T."/>
            <person name="Sheridan J."/>
            <person name="Sherpa N."/>
            <person name="Shi J."/>
            <person name="Smirnov S."/>
            <person name="Smith C."/>
            <person name="Sougnez C."/>
            <person name="Spencer B."/>
            <person name="Stalker J."/>
            <person name="Stange-thomann N."/>
            <person name="Stavropoulos S."/>
            <person name="Stetson K."/>
            <person name="Stone C."/>
            <person name="Stone S."/>
            <person name="Stubbs M."/>
            <person name="Talamas J."/>
            <person name="Tchuinga P."/>
            <person name="Tenzing P."/>
            <person name="Tesfaye S."/>
            <person name="Theodore J."/>
            <person name="Thoulutsang Y."/>
            <person name="Topham K."/>
            <person name="Towey S."/>
            <person name="Tsamla T."/>
            <person name="Tsomo N."/>
            <person name="Vallee D."/>
            <person name="Vassiliev H."/>
            <person name="Venkataraman V."/>
            <person name="Vinson J."/>
            <person name="Vo A."/>
            <person name="Wade C."/>
            <person name="Wang S."/>
            <person name="Wangchuk T."/>
            <person name="Wangdi T."/>
            <person name="Whittaker C."/>
            <person name="Wilkinson J."/>
            <person name="Wu Y."/>
            <person name="Wyman D."/>
            <person name="Yadav S."/>
            <person name="Yang S."/>
            <person name="Yang X."/>
            <person name="Yeager S."/>
            <person name="Yee E."/>
            <person name="Young G."/>
            <person name="Zainoun J."/>
            <person name="Zembeck L."/>
            <person name="Zimmer A."/>
            <person name="Zody M."/>
            <person name="Lander E."/>
        </authorList>
    </citation>
    <scope>NUCLEOTIDE SEQUENCE [LARGE SCALE GENOMIC DNA]</scope>
</reference>
<sequence length="218" mass="24731">MLRALVAGGSNLGKKVKEIIQKGALVSDDIVVEMINQNLDKPECSKGFLLDGFPRTVVQAEKLDELLEKRNSQLDAVVEFGIDDSLLVSRICGRLLHKPSGRTYHTEFHPPKKTMTDDITGEPLVRRSDDNEVALKTRLEAYHRMTMPLVDYYAKKRLHSRVDASQSPDVVYKSIRATFLKCRLKYSIIVQLLPYQYHQARTNDGARTTLCQTNQSIL</sequence>
<dbReference type="PRINTS" id="PR00094">
    <property type="entry name" value="ADENYLTKNASE"/>
</dbReference>
<dbReference type="Ensembl" id="ENSCSAVT00000007130.1">
    <property type="protein sequence ID" value="ENSCSAVP00000007040.1"/>
    <property type="gene ID" value="ENSCSAVG00000004209.1"/>
</dbReference>
<evidence type="ECO:0000256" key="4">
    <source>
        <dbReference type="ARBA" id="ARBA00047210"/>
    </source>
</evidence>
<dbReference type="GO" id="GO:0004017">
    <property type="term" value="F:AMP kinase activity"/>
    <property type="evidence" value="ECO:0007669"/>
    <property type="project" value="InterPro"/>
</dbReference>
<dbReference type="InterPro" id="IPR027417">
    <property type="entry name" value="P-loop_NTPase"/>
</dbReference>
<dbReference type="InterPro" id="IPR033690">
    <property type="entry name" value="Adenylat_kinase_CS"/>
</dbReference>
<dbReference type="Gene3D" id="3.40.50.300">
    <property type="entry name" value="P-loop containing nucleotide triphosphate hydrolases"/>
    <property type="match status" value="1"/>
</dbReference>
<dbReference type="HAMAP" id="MF_00235">
    <property type="entry name" value="Adenylate_kinase_Adk"/>
    <property type="match status" value="1"/>
</dbReference>